<evidence type="ECO:0000256" key="3">
    <source>
        <dbReference type="ARBA" id="ARBA00022553"/>
    </source>
</evidence>
<evidence type="ECO:0000256" key="4">
    <source>
        <dbReference type="PROSITE-ProRule" id="PRU00169"/>
    </source>
</evidence>
<dbReference type="SUPFAM" id="SSF52172">
    <property type="entry name" value="CheY-like"/>
    <property type="match status" value="2"/>
</dbReference>
<dbReference type="Proteomes" id="UP000516349">
    <property type="component" value="Chromosome"/>
</dbReference>
<evidence type="ECO:0000259" key="6">
    <source>
        <dbReference type="PROSITE" id="PS50109"/>
    </source>
</evidence>
<feature type="modified residue" description="4-aspartylphosphate" evidence="4">
    <location>
        <position position="59"/>
    </location>
</feature>
<feature type="domain" description="Histidine kinase" evidence="6">
    <location>
        <begin position="354"/>
        <end position="607"/>
    </location>
</feature>
<keyword evidence="3 4" id="KW-0597">Phosphoprotein</keyword>
<dbReference type="Gene3D" id="3.40.50.2300">
    <property type="match status" value="2"/>
</dbReference>
<dbReference type="SMART" id="SM00388">
    <property type="entry name" value="HisKA"/>
    <property type="match status" value="1"/>
</dbReference>
<evidence type="ECO:0000313" key="8">
    <source>
        <dbReference type="EMBL" id="QNT79589.1"/>
    </source>
</evidence>
<gene>
    <name evidence="8" type="primary">rcsC_2</name>
    <name evidence="8" type="ORF">JGUZn3_23890</name>
</gene>
<evidence type="ECO:0000259" key="7">
    <source>
        <dbReference type="PROSITE" id="PS50110"/>
    </source>
</evidence>
<evidence type="ECO:0000313" key="9">
    <source>
        <dbReference type="Proteomes" id="UP000516349"/>
    </source>
</evidence>
<evidence type="ECO:0000256" key="2">
    <source>
        <dbReference type="ARBA" id="ARBA00012438"/>
    </source>
</evidence>
<feature type="domain" description="Response regulatory" evidence="7">
    <location>
        <begin position="147"/>
        <end position="275"/>
    </location>
</feature>
<dbReference type="InterPro" id="IPR005467">
    <property type="entry name" value="His_kinase_dom"/>
</dbReference>
<dbReference type="SMART" id="SM00448">
    <property type="entry name" value="REC"/>
    <property type="match status" value="2"/>
</dbReference>
<dbReference type="SUPFAM" id="SSF55874">
    <property type="entry name" value="ATPase domain of HSP90 chaperone/DNA topoisomerase II/histidine kinase"/>
    <property type="match status" value="1"/>
</dbReference>
<dbReference type="InterPro" id="IPR001789">
    <property type="entry name" value="Sig_transdc_resp-reg_receiver"/>
</dbReference>
<dbReference type="CDD" id="cd00082">
    <property type="entry name" value="HisKA"/>
    <property type="match status" value="1"/>
</dbReference>
<comment type="catalytic activity">
    <reaction evidence="1">
        <text>ATP + protein L-histidine = ADP + protein N-phospho-L-histidine.</text>
        <dbReference type="EC" id="2.7.13.3"/>
    </reaction>
</comment>
<dbReference type="Gene3D" id="1.10.287.130">
    <property type="match status" value="1"/>
</dbReference>
<dbReference type="InterPro" id="IPR003661">
    <property type="entry name" value="HisK_dim/P_dom"/>
</dbReference>
<feature type="modified residue" description="4-aspartylphosphate" evidence="4">
    <location>
        <position position="200"/>
    </location>
</feature>
<feature type="coiled-coil region" evidence="5">
    <location>
        <begin position="311"/>
        <end position="345"/>
    </location>
</feature>
<protein>
    <recommendedName>
        <fullName evidence="2">histidine kinase</fullName>
        <ecNumber evidence="2">2.7.13.3</ecNumber>
    </recommendedName>
</protein>
<keyword evidence="9" id="KW-1185">Reference proteome</keyword>
<evidence type="ECO:0000256" key="5">
    <source>
        <dbReference type="SAM" id="Coils"/>
    </source>
</evidence>
<dbReference type="EC" id="2.7.13.3" evidence="2"/>
<dbReference type="InterPro" id="IPR036097">
    <property type="entry name" value="HisK_dim/P_sf"/>
</dbReference>
<dbReference type="Pfam" id="PF00072">
    <property type="entry name" value="Response_reg"/>
    <property type="match status" value="1"/>
</dbReference>
<reference evidence="8 9" key="1">
    <citation type="submission" date="2020-08" db="EMBL/GenBank/DDBJ databases">
        <title>Complete genome sequence of Entomobacter blattae G55GP.</title>
        <authorList>
            <person name="Poehlein A."/>
            <person name="Guzman J."/>
            <person name="Daniel R."/>
            <person name="Vilcinskas A."/>
        </authorList>
    </citation>
    <scope>NUCLEOTIDE SEQUENCE [LARGE SCALE GENOMIC DNA]</scope>
    <source>
        <strain evidence="8 9">G55GP</strain>
    </source>
</reference>
<keyword evidence="5" id="KW-0175">Coiled coil</keyword>
<evidence type="ECO:0000256" key="1">
    <source>
        <dbReference type="ARBA" id="ARBA00000085"/>
    </source>
</evidence>
<dbReference type="PANTHER" id="PTHR43065:SF42">
    <property type="entry name" value="TWO-COMPONENT SENSOR PPRA"/>
    <property type="match status" value="1"/>
</dbReference>
<sequence length="619" mass="69275">MKKNSGKPFHIVLVEASDEQTRQTSALLEQHGFKVTRFSNAEETLSALDNIVPDLMLVDYHLPGMNGGQLVSQVKIGAATWFLPVLLQISENHREEIGRKGLESGADDCISKQASSALLILKIRALLRQQDEVQNRPSITGFRRASILVVMDPDEDQSKVLLDILREDGHDVQTLSDPCEIFAYSDTHPIAEWPDCFIVDLLSYRFDSIAFCRIIDEQRERMLKTTGRSLRLVAFGTGHEKDRDLAQLAYEAGVDDLVPYDVERNLLALRIATLLKRKLFQDETRRLEIERHDRQTVMEMARTEARGNAAKAALAEALASANSDLENKNKQLQHMQSQLVQTAKMASLGELVAGIAHEINNPLAFILAHKNTIVALLKKMESQLQDVYGVSDNQEGRLDPQRNFTYYNANVAMLEKCQSRVASMEIGLERIRNLVQRLRNFSRLDEAEYQQINVPETLETVLVLLKPKLGTIISVEKHLTAPPILLCQPALLNQVIMNIISNAADAIAEALEHKSISYGHIMIETELRQTDLGLCYAIIIADNGEGIKEEVRERIFEPFFTTKQVGLGTGLGLSIAYNVVKAHKGRIEVDVNETRGTRMVVLVPCQKPEKGYPVAGGKK</sequence>
<dbReference type="SMART" id="SM00387">
    <property type="entry name" value="HATPase_c"/>
    <property type="match status" value="1"/>
</dbReference>
<dbReference type="Gene3D" id="3.30.565.10">
    <property type="entry name" value="Histidine kinase-like ATPase, C-terminal domain"/>
    <property type="match status" value="1"/>
</dbReference>
<name>A0A7H1NUX9_9PROT</name>
<dbReference type="PROSITE" id="PS50109">
    <property type="entry name" value="HIS_KIN"/>
    <property type="match status" value="1"/>
</dbReference>
<keyword evidence="8" id="KW-0418">Kinase</keyword>
<dbReference type="RefSeq" id="WP_203413735.1">
    <property type="nucleotide sequence ID" value="NZ_CP060244.1"/>
</dbReference>
<dbReference type="PROSITE" id="PS50110">
    <property type="entry name" value="RESPONSE_REGULATORY"/>
    <property type="match status" value="2"/>
</dbReference>
<dbReference type="PRINTS" id="PR00344">
    <property type="entry name" value="BCTRLSENSOR"/>
</dbReference>
<dbReference type="EMBL" id="CP060244">
    <property type="protein sequence ID" value="QNT79589.1"/>
    <property type="molecule type" value="Genomic_DNA"/>
</dbReference>
<keyword evidence="8" id="KW-0808">Transferase</keyword>
<organism evidence="8 9">
    <name type="scientific">Entomobacter blattae</name>
    <dbReference type="NCBI Taxonomy" id="2762277"/>
    <lineage>
        <taxon>Bacteria</taxon>
        <taxon>Pseudomonadati</taxon>
        <taxon>Pseudomonadota</taxon>
        <taxon>Alphaproteobacteria</taxon>
        <taxon>Acetobacterales</taxon>
        <taxon>Acetobacteraceae</taxon>
        <taxon>Entomobacter</taxon>
    </lineage>
</organism>
<dbReference type="Pfam" id="PF02518">
    <property type="entry name" value="HATPase_c"/>
    <property type="match status" value="1"/>
</dbReference>
<dbReference type="InterPro" id="IPR003594">
    <property type="entry name" value="HATPase_dom"/>
</dbReference>
<dbReference type="SUPFAM" id="SSF47384">
    <property type="entry name" value="Homodimeric domain of signal transducing histidine kinase"/>
    <property type="match status" value="1"/>
</dbReference>
<dbReference type="InterPro" id="IPR011006">
    <property type="entry name" value="CheY-like_superfamily"/>
</dbReference>
<feature type="domain" description="Response regulatory" evidence="7">
    <location>
        <begin position="10"/>
        <end position="127"/>
    </location>
</feature>
<dbReference type="AlphaFoldDB" id="A0A7H1NUX9"/>
<dbReference type="InterPro" id="IPR004358">
    <property type="entry name" value="Sig_transdc_His_kin-like_C"/>
</dbReference>
<dbReference type="InterPro" id="IPR036890">
    <property type="entry name" value="HATPase_C_sf"/>
</dbReference>
<proteinExistence type="predicted"/>
<dbReference type="PANTHER" id="PTHR43065">
    <property type="entry name" value="SENSOR HISTIDINE KINASE"/>
    <property type="match status" value="1"/>
</dbReference>
<accession>A0A7H1NUX9</accession>
<dbReference type="GO" id="GO:0000155">
    <property type="term" value="F:phosphorelay sensor kinase activity"/>
    <property type="evidence" value="ECO:0007669"/>
    <property type="project" value="InterPro"/>
</dbReference>
<dbReference type="KEGG" id="ebla:JGUZn3_23890"/>